<feature type="compositionally biased region" description="Polar residues" evidence="1">
    <location>
        <begin position="58"/>
        <end position="69"/>
    </location>
</feature>
<evidence type="ECO:0000313" key="2">
    <source>
        <dbReference type="EMBL" id="PQO38773.1"/>
    </source>
</evidence>
<feature type="region of interest" description="Disordered" evidence="1">
    <location>
        <begin position="50"/>
        <end position="69"/>
    </location>
</feature>
<dbReference type="AlphaFoldDB" id="A0A2S8G2X6"/>
<dbReference type="Proteomes" id="UP000240009">
    <property type="component" value="Unassembled WGS sequence"/>
</dbReference>
<accession>A0A2S8G2X6</accession>
<dbReference type="EMBL" id="PUIA01000016">
    <property type="protein sequence ID" value="PQO38773.1"/>
    <property type="molecule type" value="Genomic_DNA"/>
</dbReference>
<organism evidence="2 3">
    <name type="scientific">Blastopirellula marina</name>
    <dbReference type="NCBI Taxonomy" id="124"/>
    <lineage>
        <taxon>Bacteria</taxon>
        <taxon>Pseudomonadati</taxon>
        <taxon>Planctomycetota</taxon>
        <taxon>Planctomycetia</taxon>
        <taxon>Pirellulales</taxon>
        <taxon>Pirellulaceae</taxon>
        <taxon>Blastopirellula</taxon>
    </lineage>
</organism>
<name>A0A2S8G2X6_9BACT</name>
<proteinExistence type="predicted"/>
<protein>
    <submittedName>
        <fullName evidence="2">Uncharacterized protein</fullName>
    </submittedName>
</protein>
<sequence>MAIAKQVGRAAILGHGKFWEGVSTPGHVFLFLRHLLRILANMFKKSEKLCGDKRTAPRPQTAQSGGLFG</sequence>
<evidence type="ECO:0000256" key="1">
    <source>
        <dbReference type="SAM" id="MobiDB-lite"/>
    </source>
</evidence>
<reference evidence="2 3" key="1">
    <citation type="submission" date="2018-02" db="EMBL/GenBank/DDBJ databases">
        <title>Comparative genomes isolates from brazilian mangrove.</title>
        <authorList>
            <person name="Araujo J.E."/>
            <person name="Taketani R.G."/>
            <person name="Silva M.C.P."/>
            <person name="Loureco M.V."/>
            <person name="Andreote F.D."/>
        </authorList>
    </citation>
    <scope>NUCLEOTIDE SEQUENCE [LARGE SCALE GENOMIC DNA]</scope>
    <source>
        <strain evidence="2 3">HEX-2 MGV</strain>
    </source>
</reference>
<comment type="caution">
    <text evidence="2">The sequence shown here is derived from an EMBL/GenBank/DDBJ whole genome shotgun (WGS) entry which is preliminary data.</text>
</comment>
<evidence type="ECO:0000313" key="3">
    <source>
        <dbReference type="Proteomes" id="UP000240009"/>
    </source>
</evidence>
<gene>
    <name evidence="2" type="ORF">C5Y96_02510</name>
</gene>